<dbReference type="RefSeq" id="WP_114611925.1">
    <property type="nucleotide sequence ID" value="NZ_QFWX01000002.1"/>
</dbReference>
<dbReference type="EMBL" id="QFWX01000002">
    <property type="protein sequence ID" value="PXX92371.1"/>
    <property type="molecule type" value="Genomic_DNA"/>
</dbReference>
<evidence type="ECO:0000256" key="1">
    <source>
        <dbReference type="SAM" id="Phobius"/>
    </source>
</evidence>
<protein>
    <submittedName>
        <fullName evidence="2">Uncharacterized protein</fullName>
    </submittedName>
</protein>
<name>A0A2V3ZN12_9GAMM</name>
<dbReference type="PROSITE" id="PS51257">
    <property type="entry name" value="PROKAR_LIPOPROTEIN"/>
    <property type="match status" value="1"/>
</dbReference>
<keyword evidence="1" id="KW-0472">Membrane</keyword>
<dbReference type="Proteomes" id="UP000253987">
    <property type="component" value="Unassembled WGS sequence"/>
</dbReference>
<accession>A0A2V3ZN12</accession>
<organism evidence="2 3">
    <name type="scientific">Marinobacter vulgaris</name>
    <dbReference type="NCBI Taxonomy" id="1928331"/>
    <lineage>
        <taxon>Bacteria</taxon>
        <taxon>Pseudomonadati</taxon>
        <taxon>Pseudomonadota</taxon>
        <taxon>Gammaproteobacteria</taxon>
        <taxon>Pseudomonadales</taxon>
        <taxon>Marinobacteraceae</taxon>
        <taxon>Marinobacter</taxon>
    </lineage>
</organism>
<dbReference type="AlphaFoldDB" id="A0A2V3ZN12"/>
<feature type="transmembrane region" description="Helical" evidence="1">
    <location>
        <begin position="101"/>
        <end position="118"/>
    </location>
</feature>
<keyword evidence="1" id="KW-0812">Transmembrane</keyword>
<evidence type="ECO:0000313" key="3">
    <source>
        <dbReference type="Proteomes" id="UP000253987"/>
    </source>
</evidence>
<keyword evidence="3" id="KW-1185">Reference proteome</keyword>
<proteinExistence type="predicted"/>
<reference evidence="3" key="1">
    <citation type="submission" date="2018-05" db="EMBL/GenBank/DDBJ databases">
        <authorList>
            <person name="Lu D."/>
        </authorList>
    </citation>
    <scope>NUCLEOTIDE SEQUENCE [LARGE SCALE GENOMIC DNA]</scope>
    <source>
        <strain evidence="3">F01</strain>
    </source>
</reference>
<feature type="transmembrane region" description="Helical" evidence="1">
    <location>
        <begin position="74"/>
        <end position="95"/>
    </location>
</feature>
<comment type="caution">
    <text evidence="2">The sequence shown here is derived from an EMBL/GenBank/DDBJ whole genome shotgun (WGS) entry which is preliminary data.</text>
</comment>
<sequence>MKRVAQISYAVAGACFAVTIAMATTPEWWDEHSGIALMLGLSMPLCIGGAWLSEFRIEPRKIFGFHLISHSPEAMAIAAMGGIGLGMVTLILFLFSLSLSLALGFIIGAGILSVFTGINEVSVRDSESPE</sequence>
<reference evidence="2 3" key="2">
    <citation type="submission" date="2018-06" db="EMBL/GenBank/DDBJ databases">
        <title>Marinobactersediminissp. nov, a moderately halophilic bacterium isolated from marine solar saltern.</title>
        <authorList>
            <person name="Zhang Y."/>
        </authorList>
    </citation>
    <scope>NUCLEOTIDE SEQUENCE [LARGE SCALE GENOMIC DNA]</scope>
    <source>
        <strain evidence="2 3">F01</strain>
    </source>
</reference>
<feature type="transmembrane region" description="Helical" evidence="1">
    <location>
        <begin position="33"/>
        <end position="53"/>
    </location>
</feature>
<gene>
    <name evidence="2" type="ORF">DIT71_04000</name>
</gene>
<evidence type="ECO:0000313" key="2">
    <source>
        <dbReference type="EMBL" id="PXX92371.1"/>
    </source>
</evidence>
<keyword evidence="1" id="KW-1133">Transmembrane helix</keyword>